<protein>
    <submittedName>
        <fullName evidence="7">Phosphoglycerate dehydrogenase</fullName>
    </submittedName>
</protein>
<evidence type="ECO:0000256" key="1">
    <source>
        <dbReference type="ARBA" id="ARBA00005854"/>
    </source>
</evidence>
<dbReference type="GO" id="GO:0016616">
    <property type="term" value="F:oxidoreductase activity, acting on the CH-OH group of donors, NAD or NADP as acceptor"/>
    <property type="evidence" value="ECO:0007669"/>
    <property type="project" value="InterPro"/>
</dbReference>
<keyword evidence="3" id="KW-0520">NAD</keyword>
<dbReference type="PROSITE" id="PS00671">
    <property type="entry name" value="D_2_HYDROXYACID_DH_3"/>
    <property type="match status" value="1"/>
</dbReference>
<dbReference type="SUPFAM" id="SSF51735">
    <property type="entry name" value="NAD(P)-binding Rossmann-fold domains"/>
    <property type="match status" value="1"/>
</dbReference>
<proteinExistence type="inferred from homology"/>
<gene>
    <name evidence="7" type="ORF">SAMN04489712_10246</name>
</gene>
<feature type="domain" description="D-isomer specific 2-hydroxyacid dehydrogenase catalytic" evidence="5">
    <location>
        <begin position="44"/>
        <end position="293"/>
    </location>
</feature>
<dbReference type="EMBL" id="FNVO01000002">
    <property type="protein sequence ID" value="SEF78980.1"/>
    <property type="molecule type" value="Genomic_DNA"/>
</dbReference>
<evidence type="ECO:0000259" key="6">
    <source>
        <dbReference type="Pfam" id="PF02826"/>
    </source>
</evidence>
<dbReference type="Pfam" id="PF00389">
    <property type="entry name" value="2-Hacid_dh"/>
    <property type="match status" value="1"/>
</dbReference>
<dbReference type="PANTHER" id="PTHR43333:SF1">
    <property type="entry name" value="D-ISOMER SPECIFIC 2-HYDROXYACID DEHYDROGENASE NAD-BINDING DOMAIN-CONTAINING PROTEIN"/>
    <property type="match status" value="1"/>
</dbReference>
<sequence>MARRDIADAVADLPGAEIEVWDAGAVPSSVAEVEFYVPALLPSPASLEVMALMPRLRVVQLQTAGFDHVLPHLPDGVTLCNARGAHDAGTAEWVVGAIIASQWDFPGFAAAQREGRWDYRHPGVLTDSRVLIVGYGSIGQAVERRLTPFEVEITRVASRPRQGVHGPDDLPELVARADVVVVLVPAGPRTRGLFDAGLLARMPDGALLVNAARGAVVDTDALVAETLAGRLRAALDVTDPEPLPPGHPLWRAPGVFLTPHVGGSTAASARRVARLVRAQARRHLAGEPLANVISGR</sequence>
<evidence type="ECO:0000313" key="7">
    <source>
        <dbReference type="EMBL" id="SEF78980.1"/>
    </source>
</evidence>
<dbReference type="GO" id="GO:0051287">
    <property type="term" value="F:NAD binding"/>
    <property type="evidence" value="ECO:0007669"/>
    <property type="project" value="InterPro"/>
</dbReference>
<dbReference type="AlphaFoldDB" id="A0A1H5UVG9"/>
<feature type="domain" description="D-isomer specific 2-hydroxyacid dehydrogenase NAD-binding" evidence="6">
    <location>
        <begin position="96"/>
        <end position="262"/>
    </location>
</feature>
<dbReference type="InterPro" id="IPR036291">
    <property type="entry name" value="NAD(P)-bd_dom_sf"/>
</dbReference>
<dbReference type="InterPro" id="IPR006140">
    <property type="entry name" value="D-isomer_DH_NAD-bd"/>
</dbReference>
<name>A0A1H5UVG9_9ACTN</name>
<dbReference type="CDD" id="cd12166">
    <property type="entry name" value="2-Hacid_dh_7"/>
    <property type="match status" value="1"/>
</dbReference>
<evidence type="ECO:0000256" key="3">
    <source>
        <dbReference type="ARBA" id="ARBA00023027"/>
    </source>
</evidence>
<keyword evidence="8" id="KW-1185">Reference proteome</keyword>
<reference evidence="8" key="1">
    <citation type="submission" date="2016-10" db="EMBL/GenBank/DDBJ databases">
        <authorList>
            <person name="Varghese N."/>
            <person name="Submissions S."/>
        </authorList>
    </citation>
    <scope>NUCLEOTIDE SEQUENCE [LARGE SCALE GENOMIC DNA]</scope>
    <source>
        <strain evidence="8">DSM 43163</strain>
    </source>
</reference>
<dbReference type="InterPro" id="IPR006139">
    <property type="entry name" value="D-isomer_2_OHA_DH_cat_dom"/>
</dbReference>
<dbReference type="PANTHER" id="PTHR43333">
    <property type="entry name" value="2-HACID_DH_C DOMAIN-CONTAINING PROTEIN"/>
    <property type="match status" value="1"/>
</dbReference>
<dbReference type="Gene3D" id="3.40.50.720">
    <property type="entry name" value="NAD(P)-binding Rossmann-like Domain"/>
    <property type="match status" value="2"/>
</dbReference>
<evidence type="ECO:0000313" key="8">
    <source>
        <dbReference type="Proteomes" id="UP000236723"/>
    </source>
</evidence>
<dbReference type="Proteomes" id="UP000236723">
    <property type="component" value="Unassembled WGS sequence"/>
</dbReference>
<comment type="similarity">
    <text evidence="1 4">Belongs to the D-isomer specific 2-hydroxyacid dehydrogenase family.</text>
</comment>
<dbReference type="Pfam" id="PF02826">
    <property type="entry name" value="2-Hacid_dh_C"/>
    <property type="match status" value="1"/>
</dbReference>
<evidence type="ECO:0000256" key="2">
    <source>
        <dbReference type="ARBA" id="ARBA00023002"/>
    </source>
</evidence>
<organism evidence="7 8">
    <name type="scientific">Thermomonospora echinospora</name>
    <dbReference type="NCBI Taxonomy" id="1992"/>
    <lineage>
        <taxon>Bacteria</taxon>
        <taxon>Bacillati</taxon>
        <taxon>Actinomycetota</taxon>
        <taxon>Actinomycetes</taxon>
        <taxon>Streptosporangiales</taxon>
        <taxon>Thermomonosporaceae</taxon>
        <taxon>Thermomonospora</taxon>
    </lineage>
</organism>
<keyword evidence="2 4" id="KW-0560">Oxidoreductase</keyword>
<evidence type="ECO:0000256" key="4">
    <source>
        <dbReference type="RuleBase" id="RU003719"/>
    </source>
</evidence>
<dbReference type="InterPro" id="IPR029753">
    <property type="entry name" value="D-isomer_DH_CS"/>
</dbReference>
<evidence type="ECO:0000259" key="5">
    <source>
        <dbReference type="Pfam" id="PF00389"/>
    </source>
</evidence>
<accession>A0A1H5UVG9</accession>